<keyword evidence="3" id="KW-1185">Reference proteome</keyword>
<sequence>MMLHEHGKTSAFRLHTSQEWEQNCIMLEEYLNENIGTGFPQLEGSMDRLLEQYNRESIRKTMLKQEEAFREQVQELHRLYRVQKRVMSELRSKELKLSELSSPRPGAFHGGSDYRDLDMRSGFWSASTSPQASSSPFSSTHHSYNFHQRYNISATDQSSQEPSSSSQETSRARRGFDLERPAEQYNSACPSAAEDQRIVFGRNLRDTKSCEGLQGLPFCPEEESEVELTLSIGCGTNKKKSDEKKKQRSSPTAVRSDRVEEDQESLKRPHWLFRALSLNRT</sequence>
<comment type="caution">
    <text evidence="2">The sequence shown here is derived from an EMBL/GenBank/DDBJ whole genome shotgun (WGS) entry which is preliminary data.</text>
</comment>
<feature type="region of interest" description="Disordered" evidence="1">
    <location>
        <begin position="235"/>
        <end position="266"/>
    </location>
</feature>
<evidence type="ECO:0000256" key="1">
    <source>
        <dbReference type="SAM" id="MobiDB-lite"/>
    </source>
</evidence>
<dbReference type="EMBL" id="JAINDJ010000002">
    <property type="protein sequence ID" value="KAG9456335.1"/>
    <property type="molecule type" value="Genomic_DNA"/>
</dbReference>
<protein>
    <submittedName>
        <fullName evidence="2">Uncharacterized protein</fullName>
    </submittedName>
</protein>
<organism evidence="2 3">
    <name type="scientific">Aristolochia fimbriata</name>
    <name type="common">White veined hardy Dutchman's pipe vine</name>
    <dbReference type="NCBI Taxonomy" id="158543"/>
    <lineage>
        <taxon>Eukaryota</taxon>
        <taxon>Viridiplantae</taxon>
        <taxon>Streptophyta</taxon>
        <taxon>Embryophyta</taxon>
        <taxon>Tracheophyta</taxon>
        <taxon>Spermatophyta</taxon>
        <taxon>Magnoliopsida</taxon>
        <taxon>Magnoliidae</taxon>
        <taxon>Piperales</taxon>
        <taxon>Aristolochiaceae</taxon>
        <taxon>Aristolochia</taxon>
    </lineage>
</organism>
<reference evidence="2 3" key="1">
    <citation type="submission" date="2021-07" db="EMBL/GenBank/DDBJ databases">
        <title>The Aristolochia fimbriata genome: insights into angiosperm evolution, floral development and chemical biosynthesis.</title>
        <authorList>
            <person name="Jiao Y."/>
        </authorList>
    </citation>
    <scope>NUCLEOTIDE SEQUENCE [LARGE SCALE GENOMIC DNA]</scope>
    <source>
        <strain evidence="2">IBCAS-2021</strain>
        <tissue evidence="2">Leaf</tissue>
    </source>
</reference>
<accession>A0AAV7F587</accession>
<dbReference type="AlphaFoldDB" id="A0AAV7F587"/>
<dbReference type="Proteomes" id="UP000825729">
    <property type="component" value="Unassembled WGS sequence"/>
</dbReference>
<name>A0AAV7F587_ARIFI</name>
<dbReference type="PANTHER" id="PTHR33167">
    <property type="entry name" value="TRANSCRIPTION FACTOR, PUTATIVE (DUF863)-RELATED"/>
    <property type="match status" value="1"/>
</dbReference>
<gene>
    <name evidence="2" type="ORF">H6P81_000843</name>
</gene>
<evidence type="ECO:0000313" key="2">
    <source>
        <dbReference type="EMBL" id="KAG9456335.1"/>
    </source>
</evidence>
<evidence type="ECO:0000313" key="3">
    <source>
        <dbReference type="Proteomes" id="UP000825729"/>
    </source>
</evidence>
<feature type="compositionally biased region" description="Low complexity" evidence="1">
    <location>
        <begin position="153"/>
        <end position="169"/>
    </location>
</feature>
<dbReference type="PANTHER" id="PTHR33167:SF26">
    <property type="entry name" value="EXPRESSED PROTEIN"/>
    <property type="match status" value="1"/>
</dbReference>
<proteinExistence type="predicted"/>
<feature type="region of interest" description="Disordered" evidence="1">
    <location>
        <begin position="153"/>
        <end position="174"/>
    </location>
</feature>